<dbReference type="PANTHER" id="PTHR13966:SF5">
    <property type="entry name" value="ENDONUCLEASE G, MITOCHONDRIAL"/>
    <property type="match status" value="1"/>
</dbReference>
<accession>A0A7D4UGL5</accession>
<feature type="domain" description="ENPP1-3/EXOG-like endonuclease/phosphodiesterase" evidence="4">
    <location>
        <begin position="80"/>
        <end position="294"/>
    </location>
</feature>
<gene>
    <name evidence="6" type="ORF">HQM25_10975</name>
</gene>
<keyword evidence="6" id="KW-0540">Nuclease</keyword>
<dbReference type="Pfam" id="PF01223">
    <property type="entry name" value="Endonuclease_NS"/>
    <property type="match status" value="1"/>
</dbReference>
<dbReference type="PANTHER" id="PTHR13966">
    <property type="entry name" value="ENDONUCLEASE RELATED"/>
    <property type="match status" value="1"/>
</dbReference>
<dbReference type="EMBL" id="CP054038">
    <property type="protein sequence ID" value="QKJ19829.1"/>
    <property type="molecule type" value="Genomic_DNA"/>
</dbReference>
<feature type="active site" description="Proton acceptor" evidence="1">
    <location>
        <position position="141"/>
    </location>
</feature>
<name>A0A7D4UGL5_9MICO</name>
<organism evidence="6 7">
    <name type="scientific">Microbacterium hominis</name>
    <dbReference type="NCBI Taxonomy" id="162426"/>
    <lineage>
        <taxon>Bacteria</taxon>
        <taxon>Bacillati</taxon>
        <taxon>Actinomycetota</taxon>
        <taxon>Actinomycetes</taxon>
        <taxon>Micrococcales</taxon>
        <taxon>Microbacteriaceae</taxon>
        <taxon>Microbacterium</taxon>
    </lineage>
</organism>
<dbReference type="GO" id="GO:0004519">
    <property type="term" value="F:endonuclease activity"/>
    <property type="evidence" value="ECO:0007669"/>
    <property type="project" value="UniProtKB-KW"/>
</dbReference>
<dbReference type="GO" id="GO:0016787">
    <property type="term" value="F:hydrolase activity"/>
    <property type="evidence" value="ECO:0007669"/>
    <property type="project" value="InterPro"/>
</dbReference>
<evidence type="ECO:0000256" key="3">
    <source>
        <dbReference type="SAM" id="MobiDB-lite"/>
    </source>
</evidence>
<dbReference type="SUPFAM" id="SSF54060">
    <property type="entry name" value="His-Me finger endonucleases"/>
    <property type="match status" value="1"/>
</dbReference>
<evidence type="ECO:0000259" key="5">
    <source>
        <dbReference type="SMART" id="SM00892"/>
    </source>
</evidence>
<protein>
    <submittedName>
        <fullName evidence="6">DNA/RNA non-specific endonuclease</fullName>
    </submittedName>
</protein>
<evidence type="ECO:0000313" key="6">
    <source>
        <dbReference type="EMBL" id="QKJ19829.1"/>
    </source>
</evidence>
<proteinExistence type="predicted"/>
<evidence type="ECO:0000313" key="7">
    <source>
        <dbReference type="Proteomes" id="UP000502498"/>
    </source>
</evidence>
<dbReference type="InterPro" id="IPR020821">
    <property type="entry name" value="ENPP1-3/EXOG-like_nuc-like"/>
</dbReference>
<dbReference type="InterPro" id="IPR044925">
    <property type="entry name" value="His-Me_finger_sf"/>
</dbReference>
<dbReference type="GO" id="GO:0003676">
    <property type="term" value="F:nucleic acid binding"/>
    <property type="evidence" value="ECO:0007669"/>
    <property type="project" value="InterPro"/>
</dbReference>
<evidence type="ECO:0000259" key="4">
    <source>
        <dbReference type="SMART" id="SM00477"/>
    </source>
</evidence>
<keyword evidence="2" id="KW-0479">Metal-binding</keyword>
<reference evidence="6 7" key="1">
    <citation type="submission" date="2020-05" db="EMBL/GenBank/DDBJ databases">
        <title>Strain PA2F3 complete genome.</title>
        <authorList>
            <person name="Kim Y.-S."/>
            <person name="Kim S.-J."/>
            <person name="Jung H.-k."/>
            <person name="Kim S.-E."/>
            <person name="Kim K.-H."/>
        </authorList>
    </citation>
    <scope>NUCLEOTIDE SEQUENCE [LARGE SCALE GENOMIC DNA]</scope>
    <source>
        <strain evidence="6 7">PA2F3</strain>
    </source>
</reference>
<dbReference type="GO" id="GO:0046872">
    <property type="term" value="F:metal ion binding"/>
    <property type="evidence" value="ECO:0007669"/>
    <property type="project" value="UniProtKB-KW"/>
</dbReference>
<feature type="region of interest" description="Disordered" evidence="3">
    <location>
        <begin position="1"/>
        <end position="47"/>
    </location>
</feature>
<keyword evidence="6" id="KW-0255">Endonuclease</keyword>
<dbReference type="InterPro" id="IPR040255">
    <property type="entry name" value="Non-specific_endonuclease"/>
</dbReference>
<dbReference type="SMART" id="SM00477">
    <property type="entry name" value="NUC"/>
    <property type="match status" value="1"/>
</dbReference>
<dbReference type="InterPro" id="IPR001604">
    <property type="entry name" value="Endo_G_ENPP1-like_dom"/>
</dbReference>
<dbReference type="SMART" id="SM00892">
    <property type="entry name" value="Endonuclease_NS"/>
    <property type="match status" value="1"/>
</dbReference>
<dbReference type="Gene3D" id="3.40.570.10">
    <property type="entry name" value="Extracellular Endonuclease, subunit A"/>
    <property type="match status" value="1"/>
</dbReference>
<feature type="domain" description="DNA/RNA non-specific endonuclease/pyrophosphatase/phosphodiesterase" evidence="5">
    <location>
        <begin position="79"/>
        <end position="294"/>
    </location>
</feature>
<evidence type="ECO:0000256" key="1">
    <source>
        <dbReference type="PIRSR" id="PIRSR640255-1"/>
    </source>
</evidence>
<sequence>MHRGRSPLVRRSDAVHRRPVGTAGPRARHPPQSEAGVGAPRQDGEVLPHLAAPGYDPGFLTARVPLPTPTDARATRTLTYPRFTVLLDPARRLAVMTGVNIDGALLRDVPRSGDWDLDPRVAADEQAGPALYARNDLDRGHLVRRRDPGWGGAAEARAATEATFVYPNAAPQVNVFNQSKDLWLGLEDHVLEYADATDQRVSVFTAPVLADDDPEYRGIRVPRRFVKIAAWAGEAAAGPALRAAGFVLDQSSLLDRVLGMPRAADLGAYRTFQAPIDEIAALAGLDVEPLAAADVLAPTAVRGGDAWRPLHAPEEIVLG</sequence>
<dbReference type="AlphaFoldDB" id="A0A7D4UGL5"/>
<dbReference type="InterPro" id="IPR044929">
    <property type="entry name" value="DNA/RNA_non-sp_Endonuclease_sf"/>
</dbReference>
<evidence type="ECO:0000256" key="2">
    <source>
        <dbReference type="PIRSR" id="PIRSR640255-2"/>
    </source>
</evidence>
<dbReference type="Proteomes" id="UP000502498">
    <property type="component" value="Chromosome"/>
</dbReference>
<keyword evidence="6" id="KW-0378">Hydrolase</keyword>
<feature type="binding site" evidence="2">
    <location>
        <position position="177"/>
    </location>
    <ligand>
        <name>Mg(2+)</name>
        <dbReference type="ChEBI" id="CHEBI:18420"/>
        <note>catalytic</note>
    </ligand>
</feature>